<evidence type="ECO:0000313" key="1">
    <source>
        <dbReference type="EMBL" id="CAH3135810.1"/>
    </source>
</evidence>
<reference evidence="1 2" key="1">
    <citation type="submission" date="2022-05" db="EMBL/GenBank/DDBJ databases">
        <authorList>
            <consortium name="Genoscope - CEA"/>
            <person name="William W."/>
        </authorList>
    </citation>
    <scope>NUCLEOTIDE SEQUENCE [LARGE SCALE GENOMIC DNA]</scope>
</reference>
<protein>
    <submittedName>
        <fullName evidence="1">Uncharacterized protein</fullName>
    </submittedName>
</protein>
<proteinExistence type="predicted"/>
<dbReference type="Proteomes" id="UP001159405">
    <property type="component" value="Unassembled WGS sequence"/>
</dbReference>
<organism evidence="1 2">
    <name type="scientific">Porites lobata</name>
    <dbReference type="NCBI Taxonomy" id="104759"/>
    <lineage>
        <taxon>Eukaryota</taxon>
        <taxon>Metazoa</taxon>
        <taxon>Cnidaria</taxon>
        <taxon>Anthozoa</taxon>
        <taxon>Hexacorallia</taxon>
        <taxon>Scleractinia</taxon>
        <taxon>Fungiina</taxon>
        <taxon>Poritidae</taxon>
        <taxon>Porites</taxon>
    </lineage>
</organism>
<comment type="caution">
    <text evidence="1">The sequence shown here is derived from an EMBL/GenBank/DDBJ whole genome shotgun (WGS) entry which is preliminary data.</text>
</comment>
<keyword evidence="2" id="KW-1185">Reference proteome</keyword>
<accession>A0ABN8P6N9</accession>
<name>A0ABN8P6N9_9CNID</name>
<gene>
    <name evidence="1" type="ORF">PLOB_00038084</name>
</gene>
<dbReference type="EMBL" id="CALNXK010000056">
    <property type="protein sequence ID" value="CAH3135810.1"/>
    <property type="molecule type" value="Genomic_DNA"/>
</dbReference>
<sequence length="115" mass="11949">MHVEHIRLSGPTDETWAVDGSVVGTFAPDGGGVAATWARDGVVGSWARDGVVVGSWACDGVVGSWACDGVVGSWARDGVVGSWARDGVVVGSFEPCDDGVRFVLFDVGFEGIFLF</sequence>
<evidence type="ECO:0000313" key="2">
    <source>
        <dbReference type="Proteomes" id="UP001159405"/>
    </source>
</evidence>